<dbReference type="RefSeq" id="WP_114534546.1">
    <property type="nucleotide sequence ID" value="NZ_JADNER010000001.1"/>
</dbReference>
<feature type="domain" description="Aminotransferase class I/classII large" evidence="3">
    <location>
        <begin position="38"/>
        <end position="371"/>
    </location>
</feature>
<gene>
    <name evidence="4" type="ORF">C1875_13380</name>
</gene>
<name>A0A369M7U8_EGGLN</name>
<dbReference type="AlphaFoldDB" id="A0A369M7U8"/>
<dbReference type="InterPro" id="IPR015424">
    <property type="entry name" value="PyrdxlP-dep_Trfase"/>
</dbReference>
<reference evidence="4 5" key="1">
    <citation type="journal article" date="2018" name="Elife">
        <title>Discovery and characterization of a prevalent human gut bacterial enzyme sufficient for the inactivation of a family of plant toxins.</title>
        <authorList>
            <person name="Koppel N."/>
            <person name="Bisanz J.E."/>
            <person name="Pandelia M.E."/>
            <person name="Turnbaugh P.J."/>
            <person name="Balskus E.P."/>
        </authorList>
    </citation>
    <scope>NUCLEOTIDE SEQUENCE [LARGE SCALE GENOMIC DNA]</scope>
    <source>
        <strain evidence="4 5">W1 BHI 6</strain>
    </source>
</reference>
<comment type="caution">
    <text evidence="4">The sequence shown here is derived from an EMBL/GenBank/DDBJ whole genome shotgun (WGS) entry which is preliminary data.</text>
</comment>
<proteinExistence type="predicted"/>
<dbReference type="CDD" id="cd00609">
    <property type="entry name" value="AAT_like"/>
    <property type="match status" value="1"/>
</dbReference>
<dbReference type="GO" id="GO:0030170">
    <property type="term" value="F:pyridoxal phosphate binding"/>
    <property type="evidence" value="ECO:0007669"/>
    <property type="project" value="InterPro"/>
</dbReference>
<dbReference type="PANTHER" id="PTHR42885:SF1">
    <property type="entry name" value="THREONINE-PHOSPHATE DECARBOXYLASE"/>
    <property type="match status" value="1"/>
</dbReference>
<keyword evidence="4" id="KW-0032">Aminotransferase</keyword>
<dbReference type="InterPro" id="IPR015421">
    <property type="entry name" value="PyrdxlP-dep_Trfase_major"/>
</dbReference>
<protein>
    <submittedName>
        <fullName evidence="4">Aminotransferase</fullName>
    </submittedName>
</protein>
<evidence type="ECO:0000313" key="5">
    <source>
        <dbReference type="Proteomes" id="UP000253970"/>
    </source>
</evidence>
<accession>A0A369M7U8</accession>
<dbReference type="Gene3D" id="3.40.640.10">
    <property type="entry name" value="Type I PLP-dependent aspartate aminotransferase-like (Major domain)"/>
    <property type="match status" value="1"/>
</dbReference>
<keyword evidence="2" id="KW-0663">Pyridoxal phosphate</keyword>
<dbReference type="InterPro" id="IPR004839">
    <property type="entry name" value="Aminotransferase_I/II_large"/>
</dbReference>
<dbReference type="EMBL" id="PPTU01000029">
    <property type="protein sequence ID" value="RDB67474.1"/>
    <property type="molecule type" value="Genomic_DNA"/>
</dbReference>
<evidence type="ECO:0000256" key="2">
    <source>
        <dbReference type="ARBA" id="ARBA00022898"/>
    </source>
</evidence>
<dbReference type="PANTHER" id="PTHR42885">
    <property type="entry name" value="HISTIDINOL-PHOSPHATE AMINOTRANSFERASE-RELATED"/>
    <property type="match status" value="1"/>
</dbReference>
<evidence type="ECO:0000256" key="1">
    <source>
        <dbReference type="ARBA" id="ARBA00001933"/>
    </source>
</evidence>
<comment type="cofactor">
    <cofactor evidence="1">
        <name>pyridoxal 5'-phosphate</name>
        <dbReference type="ChEBI" id="CHEBI:597326"/>
    </cofactor>
</comment>
<dbReference type="InterPro" id="IPR015422">
    <property type="entry name" value="PyrdxlP-dep_Trfase_small"/>
</dbReference>
<evidence type="ECO:0000313" key="4">
    <source>
        <dbReference type="EMBL" id="RDB67474.1"/>
    </source>
</evidence>
<dbReference type="GO" id="GO:0008483">
    <property type="term" value="F:transaminase activity"/>
    <property type="evidence" value="ECO:0007669"/>
    <property type="project" value="UniProtKB-KW"/>
</dbReference>
<dbReference type="SUPFAM" id="SSF53383">
    <property type="entry name" value="PLP-dependent transferases"/>
    <property type="match status" value="1"/>
</dbReference>
<dbReference type="Proteomes" id="UP000253970">
    <property type="component" value="Unassembled WGS sequence"/>
</dbReference>
<evidence type="ECO:0000259" key="3">
    <source>
        <dbReference type="Pfam" id="PF00155"/>
    </source>
</evidence>
<organism evidence="4 5">
    <name type="scientific">Eggerthella lenta</name>
    <name type="common">Eubacterium lentum</name>
    <dbReference type="NCBI Taxonomy" id="84112"/>
    <lineage>
        <taxon>Bacteria</taxon>
        <taxon>Bacillati</taxon>
        <taxon>Actinomycetota</taxon>
        <taxon>Coriobacteriia</taxon>
        <taxon>Eggerthellales</taxon>
        <taxon>Eggerthellaceae</taxon>
        <taxon>Eggerthella</taxon>
    </lineage>
</organism>
<dbReference type="Gene3D" id="3.90.1150.10">
    <property type="entry name" value="Aspartate Aminotransferase, domain 1"/>
    <property type="match status" value="1"/>
</dbReference>
<dbReference type="Pfam" id="PF00155">
    <property type="entry name" value="Aminotran_1_2"/>
    <property type="match status" value="1"/>
</dbReference>
<keyword evidence="4" id="KW-0808">Transferase</keyword>
<sequence>MTMTQRDTDALPGVRACVTALPEQLLSPPYEMRSEMNWIDFSGTANPLGTPPSFIRAMETALAAGELNYPPDREAHALRSVLARKFGLSVESFLVGSTVGDMVRAVAQTYQPCTVGVAVPGPVEYALAAGNAGHRVVEIASPAGFTVPDPAAAERHGIVFDAAVLANPGYPTSRLLPKPTLLAYLDACTWVVVDERSIELTLGGESMVSLVNEHRNLVVVRSLCEPFAMPGIPISYCIAHPDTIAQITRFYDSSCVPMFAEVIGELALTETEHLERTREFLDSEIPWLQCMLNLIPGIDIFPAEANYVMCTFDAGPDLALGVANTDELAQRLQLAGFLVRKLEGTPALEDSRYFCVAVRTREDNEKLVAALREIVVGC</sequence>